<keyword evidence="2" id="KW-1185">Reference proteome</keyword>
<proteinExistence type="predicted"/>
<dbReference type="Proteomes" id="UP001224781">
    <property type="component" value="Unassembled WGS sequence"/>
</dbReference>
<sequence>MEAGGVAFQVRHLLVGMNFEVLRELVDPPAL</sequence>
<name>A0ABU0UHR2_9HYPH</name>
<gene>
    <name evidence="1" type="ORF">QE408_001540</name>
</gene>
<dbReference type="EMBL" id="JAUTBL010000001">
    <property type="protein sequence ID" value="MDQ1184418.1"/>
    <property type="molecule type" value="Genomic_DNA"/>
</dbReference>
<comment type="caution">
    <text evidence="1">The sequence shown here is derived from an EMBL/GenBank/DDBJ whole genome shotgun (WGS) entry which is preliminary data.</text>
</comment>
<protein>
    <submittedName>
        <fullName evidence="1">Uncharacterized protein</fullName>
    </submittedName>
</protein>
<reference evidence="1 2" key="1">
    <citation type="submission" date="2023-07" db="EMBL/GenBank/DDBJ databases">
        <title>Functional and genomic diversity of the sorghum phyllosphere microbiome.</title>
        <authorList>
            <person name="Shade A."/>
        </authorList>
    </citation>
    <scope>NUCLEOTIDE SEQUENCE [LARGE SCALE GENOMIC DNA]</scope>
    <source>
        <strain evidence="1 2">SORGH_AS_1126</strain>
    </source>
</reference>
<evidence type="ECO:0000313" key="1">
    <source>
        <dbReference type="EMBL" id="MDQ1184418.1"/>
    </source>
</evidence>
<evidence type="ECO:0000313" key="2">
    <source>
        <dbReference type="Proteomes" id="UP001224781"/>
    </source>
</evidence>
<accession>A0ABU0UHR2</accession>
<organism evidence="1 2">
    <name type="scientific">Agrobacterium larrymoorei</name>
    <dbReference type="NCBI Taxonomy" id="160699"/>
    <lineage>
        <taxon>Bacteria</taxon>
        <taxon>Pseudomonadati</taxon>
        <taxon>Pseudomonadota</taxon>
        <taxon>Alphaproteobacteria</taxon>
        <taxon>Hyphomicrobiales</taxon>
        <taxon>Rhizobiaceae</taxon>
        <taxon>Rhizobium/Agrobacterium group</taxon>
        <taxon>Agrobacterium</taxon>
    </lineage>
</organism>